<keyword evidence="2" id="KW-0812">Transmembrane</keyword>
<organism evidence="3 4">
    <name type="scientific">Thiomonas arsenitoxydans (strain DSM 22701 / CIP 110005 / 3As)</name>
    <dbReference type="NCBI Taxonomy" id="426114"/>
    <lineage>
        <taxon>Bacteria</taxon>
        <taxon>Pseudomonadati</taxon>
        <taxon>Pseudomonadota</taxon>
        <taxon>Betaproteobacteria</taxon>
        <taxon>Burkholderiales</taxon>
        <taxon>Thiomonas</taxon>
    </lineage>
</organism>
<feature type="transmembrane region" description="Helical" evidence="2">
    <location>
        <begin position="55"/>
        <end position="74"/>
    </location>
</feature>
<evidence type="ECO:0000313" key="3">
    <source>
        <dbReference type="EMBL" id="MBN8745112.1"/>
    </source>
</evidence>
<feature type="compositionally biased region" description="Low complexity" evidence="1">
    <location>
        <begin position="8"/>
        <end position="43"/>
    </location>
</feature>
<keyword evidence="2" id="KW-0472">Membrane</keyword>
<dbReference type="GO" id="GO:0008168">
    <property type="term" value="F:methyltransferase activity"/>
    <property type="evidence" value="ECO:0007669"/>
    <property type="project" value="UniProtKB-KW"/>
</dbReference>
<keyword evidence="2" id="KW-1133">Transmembrane helix</keyword>
<dbReference type="InterPro" id="IPR007470">
    <property type="entry name" value="HemX"/>
</dbReference>
<accession>A0A8I1N015</accession>
<proteinExistence type="predicted"/>
<keyword evidence="3" id="KW-0808">Transferase</keyword>
<keyword evidence="3" id="KW-0489">Methyltransferase</keyword>
<name>A0A8I1N015_THIA3</name>
<evidence type="ECO:0000313" key="4">
    <source>
        <dbReference type="Proteomes" id="UP000664800"/>
    </source>
</evidence>
<evidence type="ECO:0000256" key="1">
    <source>
        <dbReference type="SAM" id="MobiDB-lite"/>
    </source>
</evidence>
<feature type="region of interest" description="Disordered" evidence="1">
    <location>
        <begin position="1"/>
        <end position="43"/>
    </location>
</feature>
<dbReference type="PANTHER" id="PTHR38043:SF1">
    <property type="entry name" value="PROTEIN HEMX"/>
    <property type="match status" value="1"/>
</dbReference>
<dbReference type="PANTHER" id="PTHR38043">
    <property type="entry name" value="PROTEIN HEMX"/>
    <property type="match status" value="1"/>
</dbReference>
<dbReference type="AlphaFoldDB" id="A0A8I1N015"/>
<dbReference type="Pfam" id="PF04375">
    <property type="entry name" value="HemX"/>
    <property type="match status" value="1"/>
</dbReference>
<dbReference type="GO" id="GO:0032259">
    <property type="term" value="P:methylation"/>
    <property type="evidence" value="ECO:0007669"/>
    <property type="project" value="UniProtKB-KW"/>
</dbReference>
<reference evidence="3" key="1">
    <citation type="submission" date="2021-02" db="EMBL/GenBank/DDBJ databases">
        <title>Thiocyanate and organic carbon inputs drive convergent selection for specific autotrophic Afipia and Thiobacillus strains within complex microbiomes.</title>
        <authorList>
            <person name="Huddy R.J."/>
            <person name="Sachdeva R."/>
            <person name="Kadzinga F."/>
            <person name="Kantor R.S."/>
            <person name="Harrison S.T.L."/>
            <person name="Banfield J.F."/>
        </authorList>
    </citation>
    <scope>NUCLEOTIDE SEQUENCE</scope>
    <source>
        <strain evidence="3">SCN18_13_7_16_R3_B_64_19</strain>
    </source>
</reference>
<gene>
    <name evidence="3" type="ORF">J0I24_12515</name>
</gene>
<dbReference type="EMBL" id="JAFKMR010000024">
    <property type="protein sequence ID" value="MBN8745112.1"/>
    <property type="molecule type" value="Genomic_DNA"/>
</dbReference>
<dbReference type="Proteomes" id="UP000664800">
    <property type="component" value="Unassembled WGS sequence"/>
</dbReference>
<evidence type="ECO:0000256" key="2">
    <source>
        <dbReference type="SAM" id="Phobius"/>
    </source>
</evidence>
<comment type="caution">
    <text evidence="3">The sequence shown here is derived from an EMBL/GenBank/DDBJ whole genome shotgun (WGS) entry which is preliminary data.</text>
</comment>
<dbReference type="RefSeq" id="WP_276731469.1">
    <property type="nucleotide sequence ID" value="NZ_JAFKMR010000024.1"/>
</dbReference>
<sequence length="383" mass="40877">MTEPSTLPEAEPSPAQAPAAAQLAASAAASPEPAAMPPSAELSQPAPVGLPGARWVWPVLVALVVALVAMAWWLNNRLYATQAEIAQRLQTATTDAIEAKTLTKQASDSVRDLTTRLAVLESRQQDFAAQRQALETLYADFAKTRDQARLSETGQLIALAQQQAQLIGNVQPLIATLQSADARLARSPNPKAQILRRAVQSDLTRLRSAVTPDIAAAAHKLNDLAALVDSLRLVSAAGPAHGASAPGTPPVAPASAAGPRWAPWLGDWFERFRASLVQLFGITRVGSRDALLASPQQGEFLRENLKLRILNARLDLLSRNAVAYRSDMRGIDEALKTYFDKRQPRMVQALSLARQAAQLDLSANPAANLESLAVLSTLDSGAP</sequence>
<protein>
    <submittedName>
        <fullName evidence="3">Uroporphyrinogen-III C-methyltransferase</fullName>
    </submittedName>
</protein>